<dbReference type="PANTHER" id="PTHR32322">
    <property type="entry name" value="INNER MEMBRANE TRANSPORTER"/>
    <property type="match status" value="1"/>
</dbReference>
<evidence type="ECO:0000313" key="9">
    <source>
        <dbReference type="Proteomes" id="UP000185192"/>
    </source>
</evidence>
<feature type="transmembrane region" description="Helical" evidence="6">
    <location>
        <begin position="258"/>
        <end position="276"/>
    </location>
</feature>
<dbReference type="AlphaFoldDB" id="A0A1N6DDS4"/>
<dbReference type="Proteomes" id="UP000185192">
    <property type="component" value="Unassembled WGS sequence"/>
</dbReference>
<dbReference type="GO" id="GO:0016020">
    <property type="term" value="C:membrane"/>
    <property type="evidence" value="ECO:0007669"/>
    <property type="project" value="UniProtKB-SubCell"/>
</dbReference>
<feature type="transmembrane region" description="Helical" evidence="6">
    <location>
        <begin position="193"/>
        <end position="214"/>
    </location>
</feature>
<feature type="transmembrane region" description="Helical" evidence="6">
    <location>
        <begin position="99"/>
        <end position="119"/>
    </location>
</feature>
<feature type="transmembrane region" description="Helical" evidence="6">
    <location>
        <begin position="46"/>
        <end position="64"/>
    </location>
</feature>
<feature type="domain" description="EamA" evidence="7">
    <location>
        <begin position="164"/>
        <end position="300"/>
    </location>
</feature>
<evidence type="ECO:0000256" key="5">
    <source>
        <dbReference type="ARBA" id="ARBA00023136"/>
    </source>
</evidence>
<evidence type="ECO:0000256" key="4">
    <source>
        <dbReference type="ARBA" id="ARBA00022989"/>
    </source>
</evidence>
<dbReference type="OrthoDB" id="2352272at2"/>
<dbReference type="Pfam" id="PF00892">
    <property type="entry name" value="EamA"/>
    <property type="match status" value="2"/>
</dbReference>
<comment type="subcellular location">
    <subcellularLocation>
        <location evidence="1">Membrane</location>
        <topology evidence="1">Multi-pass membrane protein</topology>
    </subcellularLocation>
</comment>
<dbReference type="InterPro" id="IPR037185">
    <property type="entry name" value="EmrE-like"/>
</dbReference>
<dbReference type="SUPFAM" id="SSF103481">
    <property type="entry name" value="Multidrug resistance efflux transporter EmrE"/>
    <property type="match status" value="2"/>
</dbReference>
<sequence length="321" mass="34808">MSGPDSSEPSLLAPRILIPFLLVSLIWGSTWLVIRDQVSEVPPIWSVTYRFIIAAAAMFVLVTIRRLPFGIDRRGHFWAILLGLFQFSFNFNFVYNAELYITSGLVAVLFALLMVPNAILGRIFLGQRIKASFLAGSGIAAMGVAMLFVHEYRSSPVPPAQVILGIILTIGGILSASVANIMQALPQPKRYPIITLLAWAMLWGAFFNMLVSLFTVGPPVFETRPAYIGGIVYLAIVGSVVTFPLYFSLVREIGAGKAAYSSVLVPVVAMILSMLFEGYVWTPIAIGGSILAMVGLIIALRSARPRGQVIQDSSKAASPDL</sequence>
<gene>
    <name evidence="8" type="ORF">SAMN02745824_1844</name>
</gene>
<evidence type="ECO:0000256" key="2">
    <source>
        <dbReference type="ARBA" id="ARBA00007362"/>
    </source>
</evidence>
<evidence type="ECO:0000256" key="3">
    <source>
        <dbReference type="ARBA" id="ARBA00022692"/>
    </source>
</evidence>
<feature type="transmembrane region" description="Helical" evidence="6">
    <location>
        <begin position="162"/>
        <end position="181"/>
    </location>
</feature>
<evidence type="ECO:0000256" key="1">
    <source>
        <dbReference type="ARBA" id="ARBA00004141"/>
    </source>
</evidence>
<feature type="domain" description="EamA" evidence="7">
    <location>
        <begin position="20"/>
        <end position="148"/>
    </location>
</feature>
<feature type="transmembrane region" description="Helical" evidence="6">
    <location>
        <begin position="226"/>
        <end position="246"/>
    </location>
</feature>
<dbReference type="InterPro" id="IPR050638">
    <property type="entry name" value="AA-Vitamin_Transporters"/>
</dbReference>
<comment type="similarity">
    <text evidence="2">Belongs to the EamA transporter family.</text>
</comment>
<proteinExistence type="inferred from homology"/>
<feature type="transmembrane region" description="Helical" evidence="6">
    <location>
        <begin position="282"/>
        <end position="300"/>
    </location>
</feature>
<dbReference type="RefSeq" id="WP_074204708.1">
    <property type="nucleotide sequence ID" value="NZ_FSQW01000001.1"/>
</dbReference>
<feature type="transmembrane region" description="Helical" evidence="6">
    <location>
        <begin position="76"/>
        <end position="93"/>
    </location>
</feature>
<dbReference type="PANTHER" id="PTHR32322:SF2">
    <property type="entry name" value="EAMA DOMAIN-CONTAINING PROTEIN"/>
    <property type="match status" value="1"/>
</dbReference>
<accession>A0A1N6DDS4</accession>
<dbReference type="STRING" id="1123272.SAMN02745824_1844"/>
<evidence type="ECO:0000313" key="8">
    <source>
        <dbReference type="EMBL" id="SIN68958.1"/>
    </source>
</evidence>
<evidence type="ECO:0000256" key="6">
    <source>
        <dbReference type="SAM" id="Phobius"/>
    </source>
</evidence>
<feature type="transmembrane region" description="Helical" evidence="6">
    <location>
        <begin position="131"/>
        <end position="150"/>
    </location>
</feature>
<organism evidence="8 9">
    <name type="scientific">Parasphingorhabdus marina DSM 22363</name>
    <dbReference type="NCBI Taxonomy" id="1123272"/>
    <lineage>
        <taxon>Bacteria</taxon>
        <taxon>Pseudomonadati</taxon>
        <taxon>Pseudomonadota</taxon>
        <taxon>Alphaproteobacteria</taxon>
        <taxon>Sphingomonadales</taxon>
        <taxon>Sphingomonadaceae</taxon>
        <taxon>Parasphingorhabdus</taxon>
    </lineage>
</organism>
<reference evidence="9" key="1">
    <citation type="submission" date="2016-11" db="EMBL/GenBank/DDBJ databases">
        <authorList>
            <person name="Varghese N."/>
            <person name="Submissions S."/>
        </authorList>
    </citation>
    <scope>NUCLEOTIDE SEQUENCE [LARGE SCALE GENOMIC DNA]</scope>
    <source>
        <strain evidence="9">DSM 22363</strain>
    </source>
</reference>
<keyword evidence="3 6" id="KW-0812">Transmembrane</keyword>
<keyword evidence="4 6" id="KW-1133">Transmembrane helix</keyword>
<name>A0A1N6DDS4_9SPHN</name>
<feature type="transmembrane region" description="Helical" evidence="6">
    <location>
        <begin position="12"/>
        <end position="34"/>
    </location>
</feature>
<protein>
    <submittedName>
        <fullName evidence="8">EamA-like transporter family protein</fullName>
    </submittedName>
</protein>
<dbReference type="InterPro" id="IPR000620">
    <property type="entry name" value="EamA_dom"/>
</dbReference>
<keyword evidence="5 6" id="KW-0472">Membrane</keyword>
<evidence type="ECO:0000259" key="7">
    <source>
        <dbReference type="Pfam" id="PF00892"/>
    </source>
</evidence>
<dbReference type="EMBL" id="FSQW01000001">
    <property type="protein sequence ID" value="SIN68958.1"/>
    <property type="molecule type" value="Genomic_DNA"/>
</dbReference>
<keyword evidence="9" id="KW-1185">Reference proteome</keyword>